<organism evidence="2 3">
    <name type="scientific">Cladonia borealis</name>
    <dbReference type="NCBI Taxonomy" id="184061"/>
    <lineage>
        <taxon>Eukaryota</taxon>
        <taxon>Fungi</taxon>
        <taxon>Dikarya</taxon>
        <taxon>Ascomycota</taxon>
        <taxon>Pezizomycotina</taxon>
        <taxon>Lecanoromycetes</taxon>
        <taxon>OSLEUM clade</taxon>
        <taxon>Lecanoromycetidae</taxon>
        <taxon>Lecanorales</taxon>
        <taxon>Lecanorineae</taxon>
        <taxon>Cladoniaceae</taxon>
        <taxon>Cladonia</taxon>
    </lineage>
</organism>
<proteinExistence type="predicted"/>
<dbReference type="Proteomes" id="UP001166286">
    <property type="component" value="Unassembled WGS sequence"/>
</dbReference>
<keyword evidence="3" id="KW-1185">Reference proteome</keyword>
<feature type="signal peptide" evidence="1">
    <location>
        <begin position="1"/>
        <end position="20"/>
    </location>
</feature>
<gene>
    <name evidence="2" type="ORF">JMJ35_008174</name>
</gene>
<sequence>MQKVTAYAIFALLSLPAALAVQYSPFLEPDFSPNPPYPGLIHLDLFRRDSKCANDCSSMNSAACCPKDTNCALDEAGNIGCCPKGAACTGSLGDGPAAPTAARAAGSSTQGATSQGITHAITGSSTVSNSFYPYPYLPTAYPNVADCTSSYSACQAESAKCTGLLEGGGMAVTVSGPGGGVTQAGAMVPVTAESICSSLSVEACHGLSLAQCSTLTGAAAAKTAAGSNAFVVGSANAAPTRCAALYGMGVGMAVGLAGHVVG</sequence>
<dbReference type="PANTHER" id="PTHR39599:SF1">
    <property type="entry name" value="GPI-ANCHORED PROTEIN (EUROFUNG)"/>
    <property type="match status" value="1"/>
</dbReference>
<name>A0AA39QXA2_9LECA</name>
<evidence type="ECO:0000313" key="2">
    <source>
        <dbReference type="EMBL" id="KAK0509780.1"/>
    </source>
</evidence>
<reference evidence="2" key="1">
    <citation type="submission" date="2023-03" db="EMBL/GenBank/DDBJ databases">
        <title>Complete genome of Cladonia borealis.</title>
        <authorList>
            <person name="Park H."/>
        </authorList>
    </citation>
    <scope>NUCLEOTIDE SEQUENCE</scope>
    <source>
        <strain evidence="2">ANT050790</strain>
    </source>
</reference>
<evidence type="ECO:0000313" key="3">
    <source>
        <dbReference type="Proteomes" id="UP001166286"/>
    </source>
</evidence>
<dbReference type="EMBL" id="JAFEKC020000018">
    <property type="protein sequence ID" value="KAK0509780.1"/>
    <property type="molecule type" value="Genomic_DNA"/>
</dbReference>
<dbReference type="PANTHER" id="PTHR39599">
    <property type="entry name" value="GPI-ANCHORED PROTEIN (EUROFUNG)-RELATED-RELATED"/>
    <property type="match status" value="1"/>
</dbReference>
<protein>
    <submittedName>
        <fullName evidence="2">Uncharacterized protein</fullName>
    </submittedName>
</protein>
<accession>A0AA39QXA2</accession>
<comment type="caution">
    <text evidence="2">The sequence shown here is derived from an EMBL/GenBank/DDBJ whole genome shotgun (WGS) entry which is preliminary data.</text>
</comment>
<keyword evidence="1" id="KW-0732">Signal</keyword>
<dbReference type="AlphaFoldDB" id="A0AA39QXA2"/>
<evidence type="ECO:0000256" key="1">
    <source>
        <dbReference type="SAM" id="SignalP"/>
    </source>
</evidence>
<feature type="chain" id="PRO_5041381084" evidence="1">
    <location>
        <begin position="21"/>
        <end position="262"/>
    </location>
</feature>